<gene>
    <name evidence="1" type="ORF">AVEN_86163_1</name>
</gene>
<evidence type="ECO:0000313" key="2">
    <source>
        <dbReference type="Proteomes" id="UP000499080"/>
    </source>
</evidence>
<comment type="caution">
    <text evidence="1">The sequence shown here is derived from an EMBL/GenBank/DDBJ whole genome shotgun (WGS) entry which is preliminary data.</text>
</comment>
<dbReference type="Proteomes" id="UP000499080">
    <property type="component" value="Unassembled WGS sequence"/>
</dbReference>
<protein>
    <submittedName>
        <fullName evidence="1">Uncharacterized protein</fullName>
    </submittedName>
</protein>
<sequence>MTWTLLFSASQSGMRPYVP</sequence>
<accession>A0A4Y2DUZ3</accession>
<reference evidence="1 2" key="1">
    <citation type="journal article" date="2019" name="Sci. Rep.">
        <title>Orb-weaving spider Araneus ventricosus genome elucidates the spidroin gene catalogue.</title>
        <authorList>
            <person name="Kono N."/>
            <person name="Nakamura H."/>
            <person name="Ohtoshi R."/>
            <person name="Moran D.A.P."/>
            <person name="Shinohara A."/>
            <person name="Yoshida Y."/>
            <person name="Fujiwara M."/>
            <person name="Mori M."/>
            <person name="Tomita M."/>
            <person name="Arakawa K."/>
        </authorList>
    </citation>
    <scope>NUCLEOTIDE SEQUENCE [LARGE SCALE GENOMIC DNA]</scope>
</reference>
<proteinExistence type="predicted"/>
<dbReference type="AlphaFoldDB" id="A0A4Y2DUZ3"/>
<organism evidence="1 2">
    <name type="scientific">Araneus ventricosus</name>
    <name type="common">Orbweaver spider</name>
    <name type="synonym">Epeira ventricosa</name>
    <dbReference type="NCBI Taxonomy" id="182803"/>
    <lineage>
        <taxon>Eukaryota</taxon>
        <taxon>Metazoa</taxon>
        <taxon>Ecdysozoa</taxon>
        <taxon>Arthropoda</taxon>
        <taxon>Chelicerata</taxon>
        <taxon>Arachnida</taxon>
        <taxon>Araneae</taxon>
        <taxon>Araneomorphae</taxon>
        <taxon>Entelegynae</taxon>
        <taxon>Araneoidea</taxon>
        <taxon>Araneidae</taxon>
        <taxon>Araneus</taxon>
    </lineage>
</organism>
<evidence type="ECO:0000313" key="1">
    <source>
        <dbReference type="EMBL" id="GBM19826.1"/>
    </source>
</evidence>
<feature type="non-terminal residue" evidence="1">
    <location>
        <position position="19"/>
    </location>
</feature>
<keyword evidence="2" id="KW-1185">Reference proteome</keyword>
<dbReference type="EMBL" id="BGPR01000431">
    <property type="protein sequence ID" value="GBM19826.1"/>
    <property type="molecule type" value="Genomic_DNA"/>
</dbReference>
<name>A0A4Y2DUZ3_ARAVE</name>